<reference evidence="2 3" key="1">
    <citation type="submission" date="2024-09" db="EMBL/GenBank/DDBJ databases">
        <authorList>
            <person name="Sun Q."/>
            <person name="Mori K."/>
        </authorList>
    </citation>
    <scope>NUCLEOTIDE SEQUENCE [LARGE SCALE GENOMIC DNA]</scope>
    <source>
        <strain evidence="2 3">JCM 3028</strain>
    </source>
</reference>
<evidence type="ECO:0000259" key="1">
    <source>
        <dbReference type="Pfam" id="PF11706"/>
    </source>
</evidence>
<dbReference type="InterPro" id="IPR010852">
    <property type="entry name" value="ABATE"/>
</dbReference>
<protein>
    <submittedName>
        <fullName evidence="2">CGNR zinc finger domain-containing protein</fullName>
    </submittedName>
</protein>
<dbReference type="SUPFAM" id="SSF160904">
    <property type="entry name" value="Jann2411-like"/>
    <property type="match status" value="1"/>
</dbReference>
<dbReference type="RefSeq" id="WP_386155903.1">
    <property type="nucleotide sequence ID" value="NZ_JBHMBS010000004.1"/>
</dbReference>
<dbReference type="Gene3D" id="1.10.3300.10">
    <property type="entry name" value="Jann2411-like domain"/>
    <property type="match status" value="1"/>
</dbReference>
<proteinExistence type="predicted"/>
<dbReference type="PANTHER" id="PTHR35525">
    <property type="entry name" value="BLL6575 PROTEIN"/>
    <property type="match status" value="1"/>
</dbReference>
<comment type="caution">
    <text evidence="2">The sequence shown here is derived from an EMBL/GenBank/DDBJ whole genome shotgun (WGS) entry which is preliminary data.</text>
</comment>
<evidence type="ECO:0000313" key="3">
    <source>
        <dbReference type="Proteomes" id="UP001589610"/>
    </source>
</evidence>
<dbReference type="PANTHER" id="PTHR35525:SF3">
    <property type="entry name" value="BLL6575 PROTEIN"/>
    <property type="match status" value="1"/>
</dbReference>
<dbReference type="InterPro" id="IPR021005">
    <property type="entry name" value="Znf_CGNR"/>
</dbReference>
<dbReference type="Pfam" id="PF07336">
    <property type="entry name" value="ABATE"/>
    <property type="match status" value="1"/>
</dbReference>
<keyword evidence="3" id="KW-1185">Reference proteome</keyword>
<dbReference type="EMBL" id="JBHMBS010000004">
    <property type="protein sequence ID" value="MFB9675902.1"/>
    <property type="molecule type" value="Genomic_DNA"/>
</dbReference>
<dbReference type="Pfam" id="PF11706">
    <property type="entry name" value="zf-CGNR"/>
    <property type="match status" value="1"/>
</dbReference>
<evidence type="ECO:0000313" key="2">
    <source>
        <dbReference type="EMBL" id="MFB9675902.1"/>
    </source>
</evidence>
<organism evidence="2 3">
    <name type="scientific">Streptosporangium vulgare</name>
    <dbReference type="NCBI Taxonomy" id="46190"/>
    <lineage>
        <taxon>Bacteria</taxon>
        <taxon>Bacillati</taxon>
        <taxon>Actinomycetota</taxon>
        <taxon>Actinomycetes</taxon>
        <taxon>Streptosporangiales</taxon>
        <taxon>Streptosporangiaceae</taxon>
        <taxon>Streptosporangium</taxon>
    </lineage>
</organism>
<dbReference type="Proteomes" id="UP001589610">
    <property type="component" value="Unassembled WGS sequence"/>
</dbReference>
<name>A0ABV5TA20_9ACTN</name>
<gene>
    <name evidence="2" type="ORF">ACFFRH_10420</name>
</gene>
<accession>A0ABV5TA20</accession>
<dbReference type="InterPro" id="IPR023286">
    <property type="entry name" value="ABATE_dom_sf"/>
</dbReference>
<feature type="domain" description="Zinc finger CGNR" evidence="1">
    <location>
        <begin position="142"/>
        <end position="183"/>
    </location>
</feature>
<sequence>MKRQPGDRAVAPGPLALVQAFVNSVNVEFGPDYFATAEGLATWLERNGLGGPRVRPDELDRRDAVTLREALRALLRENNGGPADLQARRTVEHVARACPLVVGFGGEAGSLGLQPALTDVRGALARVLAAVAGAVADGSWQRLKACGEHRCEWIFYDRSRNRGSRWCSMSVCGTRAKMRAYRQAKRAHSAAG</sequence>